<dbReference type="AlphaFoldDB" id="A0A4R9G5J9"/>
<accession>A0A4R9G5J9</accession>
<dbReference type="PANTHER" id="PTHR35812">
    <property type="entry name" value="LIPOPROTEIN"/>
    <property type="match status" value="1"/>
</dbReference>
<feature type="domain" description="Lcl C-terminal" evidence="2">
    <location>
        <begin position="27"/>
        <end position="150"/>
    </location>
</feature>
<organism evidence="3 4">
    <name type="scientific">Leptospira semungkisensis</name>
    <dbReference type="NCBI Taxonomy" id="2484985"/>
    <lineage>
        <taxon>Bacteria</taxon>
        <taxon>Pseudomonadati</taxon>
        <taxon>Spirochaetota</taxon>
        <taxon>Spirochaetia</taxon>
        <taxon>Leptospirales</taxon>
        <taxon>Leptospiraceae</taxon>
        <taxon>Leptospira</taxon>
    </lineage>
</organism>
<evidence type="ECO:0000256" key="1">
    <source>
        <dbReference type="SAM" id="SignalP"/>
    </source>
</evidence>
<feature type="signal peptide" evidence="1">
    <location>
        <begin position="1"/>
        <end position="18"/>
    </location>
</feature>
<name>A0A4R9G5J9_9LEPT</name>
<evidence type="ECO:0000313" key="3">
    <source>
        <dbReference type="EMBL" id="TGK06812.1"/>
    </source>
</evidence>
<keyword evidence="4" id="KW-1185">Reference proteome</keyword>
<protein>
    <submittedName>
        <fullName evidence="3">DUF1566 domain-containing protein</fullName>
    </submittedName>
</protein>
<dbReference type="Pfam" id="PF07603">
    <property type="entry name" value="Lcl_C"/>
    <property type="match status" value="1"/>
</dbReference>
<reference evidence="3" key="1">
    <citation type="journal article" date="2019" name="PLoS Negl. Trop. Dis.">
        <title>Revisiting the worldwide diversity of Leptospira species in the environment.</title>
        <authorList>
            <person name="Vincent A.T."/>
            <person name="Schiettekatte O."/>
            <person name="Bourhy P."/>
            <person name="Veyrier F.J."/>
            <person name="Picardeau M."/>
        </authorList>
    </citation>
    <scope>NUCLEOTIDE SEQUENCE [LARGE SCALE GENOMIC DNA]</scope>
    <source>
        <strain evidence="3">SSS9</strain>
    </source>
</reference>
<dbReference type="PANTHER" id="PTHR35812:SF1">
    <property type="entry name" value="LIPOPROTEIN"/>
    <property type="match status" value="1"/>
</dbReference>
<gene>
    <name evidence="3" type="ORF">EHO59_01400</name>
</gene>
<proteinExistence type="predicted"/>
<feature type="chain" id="PRO_5020937783" evidence="1">
    <location>
        <begin position="19"/>
        <end position="153"/>
    </location>
</feature>
<dbReference type="OrthoDB" id="9813883at2"/>
<sequence length="153" mass="16126">MRRVILFLVCIFALPIFSAPFTDNGDGTVTDSATSLVWQQCSSGLSGSTCSTGTASTYTWQNALSYCNTLSLSSKSWRVPSINELKSIIDRSRVAPTISQTFFPEASSSTALWSSTTDINSGSGNAWSVSFADGSVTSGVKTGTLKVRCVAGP</sequence>
<keyword evidence="1" id="KW-0732">Signal</keyword>
<evidence type="ECO:0000259" key="2">
    <source>
        <dbReference type="Pfam" id="PF07603"/>
    </source>
</evidence>
<dbReference type="RefSeq" id="WP_135584032.1">
    <property type="nucleotide sequence ID" value="NZ_RQEP01000005.1"/>
</dbReference>
<dbReference type="InterPro" id="IPR011460">
    <property type="entry name" value="Lcl_C"/>
</dbReference>
<evidence type="ECO:0000313" key="4">
    <source>
        <dbReference type="Proteomes" id="UP000297453"/>
    </source>
</evidence>
<dbReference type="EMBL" id="RQEP01000005">
    <property type="protein sequence ID" value="TGK06812.1"/>
    <property type="molecule type" value="Genomic_DNA"/>
</dbReference>
<comment type="caution">
    <text evidence="3">The sequence shown here is derived from an EMBL/GenBank/DDBJ whole genome shotgun (WGS) entry which is preliminary data.</text>
</comment>
<dbReference type="Proteomes" id="UP000297453">
    <property type="component" value="Unassembled WGS sequence"/>
</dbReference>